<organism evidence="2 3">
    <name type="scientific">bacterium (Candidatus Gribaldobacteria) CG_4_10_14_0_8_um_filter_33_9</name>
    <dbReference type="NCBI Taxonomy" id="2014266"/>
    <lineage>
        <taxon>Bacteria</taxon>
        <taxon>Candidatus Gribaldobacteria</taxon>
    </lineage>
</organism>
<evidence type="ECO:0000313" key="3">
    <source>
        <dbReference type="Proteomes" id="UP000229371"/>
    </source>
</evidence>
<evidence type="ECO:0000256" key="1">
    <source>
        <dbReference type="SAM" id="Phobius"/>
    </source>
</evidence>
<keyword evidence="1" id="KW-0472">Membrane</keyword>
<evidence type="ECO:0000313" key="2">
    <source>
        <dbReference type="EMBL" id="PIZ00687.1"/>
    </source>
</evidence>
<proteinExistence type="predicted"/>
<dbReference type="Proteomes" id="UP000229371">
    <property type="component" value="Unassembled WGS sequence"/>
</dbReference>
<sequence>MNICFEKNIFLKWLVWHFLEVPRQILINLKNFLRFNINYFSIPLLLQTFFSHWRRYRESYGRGFDPKHYAQVFVGNMISRILGAIIRTATIFIGFFFEIIIFFVGILFFIIWLILPLILLAGIYFGFKFL</sequence>
<accession>A0A2M7RN72</accession>
<dbReference type="AlphaFoldDB" id="A0A2M7RN72"/>
<gene>
    <name evidence="2" type="ORF">COY61_01910</name>
</gene>
<keyword evidence="1" id="KW-1133">Transmembrane helix</keyword>
<feature type="transmembrane region" description="Helical" evidence="1">
    <location>
        <begin position="72"/>
        <end position="93"/>
    </location>
</feature>
<dbReference type="EMBL" id="PFMI01000050">
    <property type="protein sequence ID" value="PIZ00687.1"/>
    <property type="molecule type" value="Genomic_DNA"/>
</dbReference>
<comment type="caution">
    <text evidence="2">The sequence shown here is derived from an EMBL/GenBank/DDBJ whole genome shotgun (WGS) entry which is preliminary data.</text>
</comment>
<protein>
    <submittedName>
        <fullName evidence="2">Uncharacterized protein</fullName>
    </submittedName>
</protein>
<feature type="transmembrane region" description="Helical" evidence="1">
    <location>
        <begin position="99"/>
        <end position="127"/>
    </location>
</feature>
<reference evidence="3" key="1">
    <citation type="submission" date="2017-09" db="EMBL/GenBank/DDBJ databases">
        <title>Depth-based differentiation of microbial function through sediment-hosted aquifers and enrichment of novel symbionts in the deep terrestrial subsurface.</title>
        <authorList>
            <person name="Probst A.J."/>
            <person name="Ladd B."/>
            <person name="Jarett J.K."/>
            <person name="Geller-Mcgrath D.E."/>
            <person name="Sieber C.M.K."/>
            <person name="Emerson J.B."/>
            <person name="Anantharaman K."/>
            <person name="Thomas B.C."/>
            <person name="Malmstrom R."/>
            <person name="Stieglmeier M."/>
            <person name="Klingl A."/>
            <person name="Woyke T."/>
            <person name="Ryan C.M."/>
            <person name="Banfield J.F."/>
        </authorList>
    </citation>
    <scope>NUCLEOTIDE SEQUENCE [LARGE SCALE GENOMIC DNA]</scope>
</reference>
<name>A0A2M7RN72_9BACT</name>
<keyword evidence="1" id="KW-0812">Transmembrane</keyword>